<dbReference type="InterPro" id="IPR050361">
    <property type="entry name" value="MPP/UQCRC_Complex"/>
</dbReference>
<keyword evidence="6" id="KW-0862">Zinc</keyword>
<sequence length="482" mass="54170">MAIQHLLTLANRSRRPCQSLGATLLSHVRIYNSPYSTLADDNSVPLIQVTTLPSGLRVATESNFSSDTATVGVWIDAGSGIESLKTSGTGFFLKRMLVKGTETRTERQLEEEIENLRGYFRAYSNKENTYFYAQVMDKEVPQALDILSDIVQNPNIKKRKIESERHEILRYIKELEEETEEAIVDHLHATAFPDSPLGRTVVGPAENVKTITKKELRNYMSSHYTAPRMVIAACGAVKHEEIVEQVKSLFTKLPEGSTTTSEVAAKDKTIFTPSEVRIYDDNVPLAHFSVAFNGPSWTDPDLITLMVMEFMIGDYRKCSGSSAMDTSSALVERLRTSEIAEKLTTFTYNYRDAGLFGFHAIAKPDCLDVLAHSIMYKVTQLCYKVSIDDVVRACDQLKSSFLRRANDTEDAADDIGNQLLAYGRKISYAELCARIDAVDAKTVKRAANRFIFDKDLAMVAIGPVQDLPNYDWFRRRTCWNKT</sequence>
<evidence type="ECO:0000259" key="9">
    <source>
        <dbReference type="Pfam" id="PF00675"/>
    </source>
</evidence>
<evidence type="ECO:0000256" key="2">
    <source>
        <dbReference type="ARBA" id="ARBA00004173"/>
    </source>
</evidence>
<dbReference type="FunFam" id="3.30.830.10:FF:000008">
    <property type="entry name" value="Mitochondrial-processing peptidase subunit beta"/>
    <property type="match status" value="1"/>
</dbReference>
<accession>A0AAD8IFK8</accession>
<evidence type="ECO:0000259" key="10">
    <source>
        <dbReference type="Pfam" id="PF05193"/>
    </source>
</evidence>
<dbReference type="PANTHER" id="PTHR11851">
    <property type="entry name" value="METALLOPROTEASE"/>
    <property type="match status" value="1"/>
</dbReference>
<proteinExistence type="predicted"/>
<name>A0AAD8IFK8_9APIA</name>
<reference evidence="11" key="1">
    <citation type="submission" date="2023-02" db="EMBL/GenBank/DDBJ databases">
        <title>Genome of toxic invasive species Heracleum sosnowskyi carries increased number of genes despite the absence of recent whole-genome duplications.</title>
        <authorList>
            <person name="Schelkunov M."/>
            <person name="Shtratnikova V."/>
            <person name="Makarenko M."/>
            <person name="Klepikova A."/>
            <person name="Omelchenko D."/>
            <person name="Novikova G."/>
            <person name="Obukhova E."/>
            <person name="Bogdanov V."/>
            <person name="Penin A."/>
            <person name="Logacheva M."/>
        </authorList>
    </citation>
    <scope>NUCLEOTIDE SEQUENCE</scope>
    <source>
        <strain evidence="11">Hsosn_3</strain>
        <tissue evidence="11">Leaf</tissue>
    </source>
</reference>
<keyword evidence="5" id="KW-0378">Hydrolase</keyword>
<evidence type="ECO:0000256" key="7">
    <source>
        <dbReference type="ARBA" id="ARBA00023049"/>
    </source>
</evidence>
<dbReference type="GO" id="GO:0006508">
    <property type="term" value="P:proteolysis"/>
    <property type="evidence" value="ECO:0007669"/>
    <property type="project" value="UniProtKB-KW"/>
</dbReference>
<comment type="caution">
    <text evidence="11">The sequence shown here is derived from an EMBL/GenBank/DDBJ whole genome shotgun (WGS) entry which is preliminary data.</text>
</comment>
<dbReference type="GO" id="GO:0046872">
    <property type="term" value="F:metal ion binding"/>
    <property type="evidence" value="ECO:0007669"/>
    <property type="project" value="UniProtKB-KW"/>
</dbReference>
<keyword evidence="12" id="KW-1185">Reference proteome</keyword>
<evidence type="ECO:0000256" key="1">
    <source>
        <dbReference type="ARBA" id="ARBA00001947"/>
    </source>
</evidence>
<keyword evidence="8" id="KW-0496">Mitochondrion</keyword>
<dbReference type="GO" id="GO:0005739">
    <property type="term" value="C:mitochondrion"/>
    <property type="evidence" value="ECO:0007669"/>
    <property type="project" value="UniProtKB-SubCell"/>
</dbReference>
<evidence type="ECO:0000256" key="4">
    <source>
        <dbReference type="ARBA" id="ARBA00022723"/>
    </source>
</evidence>
<dbReference type="InterPro" id="IPR011249">
    <property type="entry name" value="Metalloenz_LuxS/M16"/>
</dbReference>
<dbReference type="Pfam" id="PF05193">
    <property type="entry name" value="Peptidase_M16_C"/>
    <property type="match status" value="1"/>
</dbReference>
<evidence type="ECO:0000313" key="12">
    <source>
        <dbReference type="Proteomes" id="UP001237642"/>
    </source>
</evidence>
<dbReference type="Pfam" id="PF00675">
    <property type="entry name" value="Peptidase_M16"/>
    <property type="match status" value="1"/>
</dbReference>
<keyword evidence="4" id="KW-0479">Metal-binding</keyword>
<evidence type="ECO:0000256" key="6">
    <source>
        <dbReference type="ARBA" id="ARBA00022833"/>
    </source>
</evidence>
<dbReference type="GO" id="GO:0008237">
    <property type="term" value="F:metallopeptidase activity"/>
    <property type="evidence" value="ECO:0007669"/>
    <property type="project" value="UniProtKB-KW"/>
</dbReference>
<dbReference type="SUPFAM" id="SSF63411">
    <property type="entry name" value="LuxS/MPP-like metallohydrolase"/>
    <property type="match status" value="2"/>
</dbReference>
<evidence type="ECO:0000256" key="8">
    <source>
        <dbReference type="ARBA" id="ARBA00023128"/>
    </source>
</evidence>
<comment type="subcellular location">
    <subcellularLocation>
        <location evidence="2">Mitochondrion</location>
    </subcellularLocation>
</comment>
<keyword evidence="3" id="KW-0645">Protease</keyword>
<protein>
    <submittedName>
        <fullName evidence="11">Mitochondrial-processing peptidase subunit beta, mitochondrial</fullName>
    </submittedName>
</protein>
<dbReference type="InterPro" id="IPR007863">
    <property type="entry name" value="Peptidase_M16_C"/>
</dbReference>
<dbReference type="Proteomes" id="UP001237642">
    <property type="component" value="Unassembled WGS sequence"/>
</dbReference>
<comment type="cofactor">
    <cofactor evidence="1">
        <name>Zn(2+)</name>
        <dbReference type="ChEBI" id="CHEBI:29105"/>
    </cofactor>
</comment>
<evidence type="ECO:0000313" key="11">
    <source>
        <dbReference type="EMBL" id="KAK1383548.1"/>
    </source>
</evidence>
<dbReference type="PANTHER" id="PTHR11851:SF149">
    <property type="entry name" value="GH01077P"/>
    <property type="match status" value="1"/>
</dbReference>
<feature type="domain" description="Peptidase M16 N-terminal" evidence="9">
    <location>
        <begin position="57"/>
        <end position="204"/>
    </location>
</feature>
<evidence type="ECO:0000256" key="3">
    <source>
        <dbReference type="ARBA" id="ARBA00022670"/>
    </source>
</evidence>
<dbReference type="InterPro" id="IPR011765">
    <property type="entry name" value="Pept_M16_N"/>
</dbReference>
<dbReference type="Gene3D" id="3.30.830.10">
    <property type="entry name" value="Metalloenzyme, LuxS/M16 peptidase-like"/>
    <property type="match status" value="2"/>
</dbReference>
<dbReference type="EMBL" id="JAUIZM010000005">
    <property type="protein sequence ID" value="KAK1383548.1"/>
    <property type="molecule type" value="Genomic_DNA"/>
</dbReference>
<organism evidence="11 12">
    <name type="scientific">Heracleum sosnowskyi</name>
    <dbReference type="NCBI Taxonomy" id="360622"/>
    <lineage>
        <taxon>Eukaryota</taxon>
        <taxon>Viridiplantae</taxon>
        <taxon>Streptophyta</taxon>
        <taxon>Embryophyta</taxon>
        <taxon>Tracheophyta</taxon>
        <taxon>Spermatophyta</taxon>
        <taxon>Magnoliopsida</taxon>
        <taxon>eudicotyledons</taxon>
        <taxon>Gunneridae</taxon>
        <taxon>Pentapetalae</taxon>
        <taxon>asterids</taxon>
        <taxon>campanulids</taxon>
        <taxon>Apiales</taxon>
        <taxon>Apiaceae</taxon>
        <taxon>Apioideae</taxon>
        <taxon>apioid superclade</taxon>
        <taxon>Tordylieae</taxon>
        <taxon>Tordyliinae</taxon>
        <taxon>Heracleum</taxon>
    </lineage>
</organism>
<evidence type="ECO:0000256" key="5">
    <source>
        <dbReference type="ARBA" id="ARBA00022801"/>
    </source>
</evidence>
<reference evidence="11" key="2">
    <citation type="submission" date="2023-05" db="EMBL/GenBank/DDBJ databases">
        <authorList>
            <person name="Schelkunov M.I."/>
        </authorList>
    </citation>
    <scope>NUCLEOTIDE SEQUENCE</scope>
    <source>
        <strain evidence="11">Hsosn_3</strain>
        <tissue evidence="11">Leaf</tissue>
    </source>
</reference>
<dbReference type="AlphaFoldDB" id="A0AAD8IFK8"/>
<feature type="domain" description="Peptidase M16 C-terminal" evidence="10">
    <location>
        <begin position="210"/>
        <end position="397"/>
    </location>
</feature>
<gene>
    <name evidence="11" type="ORF">POM88_021283</name>
</gene>
<keyword evidence="7" id="KW-0482">Metalloprotease</keyword>